<protein>
    <submittedName>
        <fullName evidence="1">Uncharacterized protein</fullName>
    </submittedName>
</protein>
<dbReference type="GO" id="GO:0003676">
    <property type="term" value="F:nucleic acid binding"/>
    <property type="evidence" value="ECO:0007669"/>
    <property type="project" value="InterPro"/>
</dbReference>
<comment type="caution">
    <text evidence="1">The sequence shown here is derived from an EMBL/GenBank/DDBJ whole genome shotgun (WGS) entry which is preliminary data.</text>
</comment>
<name>A0A4Y2CV31_ARAVE</name>
<gene>
    <name evidence="1" type="ORF">AVEN_101423_1</name>
</gene>
<dbReference type="Gene3D" id="3.30.420.10">
    <property type="entry name" value="Ribonuclease H-like superfamily/Ribonuclease H"/>
    <property type="match status" value="1"/>
</dbReference>
<dbReference type="AlphaFoldDB" id="A0A4Y2CV31"/>
<accession>A0A4Y2CV31</accession>
<keyword evidence="2" id="KW-1185">Reference proteome</keyword>
<dbReference type="EMBL" id="BGPR01000255">
    <property type="protein sequence ID" value="GBM08290.1"/>
    <property type="molecule type" value="Genomic_DNA"/>
</dbReference>
<evidence type="ECO:0000313" key="2">
    <source>
        <dbReference type="Proteomes" id="UP000499080"/>
    </source>
</evidence>
<dbReference type="PROSITE" id="PS51257">
    <property type="entry name" value="PROKAR_LIPOPROTEIN"/>
    <property type="match status" value="1"/>
</dbReference>
<proteinExistence type="predicted"/>
<organism evidence="1 2">
    <name type="scientific">Araneus ventricosus</name>
    <name type="common">Orbweaver spider</name>
    <name type="synonym">Epeira ventricosa</name>
    <dbReference type="NCBI Taxonomy" id="182803"/>
    <lineage>
        <taxon>Eukaryota</taxon>
        <taxon>Metazoa</taxon>
        <taxon>Ecdysozoa</taxon>
        <taxon>Arthropoda</taxon>
        <taxon>Chelicerata</taxon>
        <taxon>Arachnida</taxon>
        <taxon>Araneae</taxon>
        <taxon>Araneomorphae</taxon>
        <taxon>Entelegynae</taxon>
        <taxon>Araneoidea</taxon>
        <taxon>Araneidae</taxon>
        <taxon>Araneus</taxon>
    </lineage>
</organism>
<dbReference type="Proteomes" id="UP000499080">
    <property type="component" value="Unassembled WGS sequence"/>
</dbReference>
<sequence>MTFRNVVSLVPLLQSYVKPSDANALASLVMVSSSCMTMSAPYYLQNSRIAAKVQVGILEAPPYSPDLARSDYFFFPKLKEHLSGMRFSLD</sequence>
<reference evidence="1 2" key="1">
    <citation type="journal article" date="2019" name="Sci. Rep.">
        <title>Orb-weaving spider Araneus ventricosus genome elucidates the spidroin gene catalogue.</title>
        <authorList>
            <person name="Kono N."/>
            <person name="Nakamura H."/>
            <person name="Ohtoshi R."/>
            <person name="Moran D.A.P."/>
            <person name="Shinohara A."/>
            <person name="Yoshida Y."/>
            <person name="Fujiwara M."/>
            <person name="Mori M."/>
            <person name="Tomita M."/>
            <person name="Arakawa K."/>
        </authorList>
    </citation>
    <scope>NUCLEOTIDE SEQUENCE [LARGE SCALE GENOMIC DNA]</scope>
</reference>
<dbReference type="InterPro" id="IPR036397">
    <property type="entry name" value="RNaseH_sf"/>
</dbReference>
<evidence type="ECO:0000313" key="1">
    <source>
        <dbReference type="EMBL" id="GBM08290.1"/>
    </source>
</evidence>